<dbReference type="GO" id="GO:0004180">
    <property type="term" value="F:carboxypeptidase activity"/>
    <property type="evidence" value="ECO:0007669"/>
    <property type="project" value="UniProtKB-KW"/>
</dbReference>
<comment type="catalytic activity">
    <reaction evidence="1 9">
        <text>[L-4-(L-arginin-2-N-yl)aspartate](n) + H2O = [L-4-(L-arginin-2-N-yl)aspartate](n-1) + L-4-(L-arginin-2-N-yl)aspartate</text>
        <dbReference type="Rhea" id="RHEA:12845"/>
        <dbReference type="Rhea" id="RHEA-COMP:13728"/>
        <dbReference type="Rhea" id="RHEA-COMP:13734"/>
        <dbReference type="ChEBI" id="CHEBI:15377"/>
        <dbReference type="ChEBI" id="CHEBI:137986"/>
        <dbReference type="ChEBI" id="CHEBI:137991"/>
        <dbReference type="EC" id="3.4.15.6"/>
    </reaction>
</comment>
<keyword evidence="8 9" id="KW-0720">Serine protease</keyword>
<dbReference type="AlphaFoldDB" id="A0A1J0AAP7"/>
<evidence type="ECO:0000313" key="12">
    <source>
        <dbReference type="Proteomes" id="UP000180235"/>
    </source>
</evidence>
<dbReference type="PANTHER" id="PTHR36175">
    <property type="entry name" value="CYANOPHYCINASE"/>
    <property type="match status" value="1"/>
</dbReference>
<evidence type="ECO:0000256" key="5">
    <source>
        <dbReference type="ARBA" id="ARBA00015719"/>
    </source>
</evidence>
<dbReference type="PIRSF" id="PIRSF032067">
    <property type="entry name" value="Cyanophycinase"/>
    <property type="match status" value="1"/>
</dbReference>
<dbReference type="InterPro" id="IPR011811">
    <property type="entry name" value="Peptidase_S51_cyanophycinase"/>
</dbReference>
<dbReference type="SUPFAM" id="SSF52317">
    <property type="entry name" value="Class I glutamine amidotransferase-like"/>
    <property type="match status" value="1"/>
</dbReference>
<dbReference type="EC" id="3.4.15.6" evidence="4 9"/>
<protein>
    <recommendedName>
        <fullName evidence="5 9">Cyanophycinase</fullName>
        <ecNumber evidence="4 9">3.4.15.6</ecNumber>
    </recommendedName>
</protein>
<dbReference type="InterPro" id="IPR005320">
    <property type="entry name" value="Peptidase_S51"/>
</dbReference>
<keyword evidence="7 9" id="KW-0378">Hydrolase</keyword>
<dbReference type="KEGG" id="glt:GlitD10_0694"/>
<dbReference type="CDD" id="cd03145">
    <property type="entry name" value="GAT1_cyanophycinase"/>
    <property type="match status" value="1"/>
</dbReference>
<keyword evidence="6 9" id="KW-0645">Protease</keyword>
<dbReference type="EMBL" id="CP017675">
    <property type="protein sequence ID" value="APB33008.1"/>
    <property type="molecule type" value="Genomic_DNA"/>
</dbReference>
<reference evidence="11 12" key="1">
    <citation type="submission" date="2016-10" db="EMBL/GenBank/DDBJ databases">
        <title>Description of Gloeomargarita lithophora gen. nov., sp. nov., a thylakoid-bearing basal-branching cyanobacterium with intracellular carbonates, and proposal for Gloeomargaritales ord. nov.</title>
        <authorList>
            <person name="Moreira D."/>
            <person name="Tavera R."/>
            <person name="Benzerara K."/>
            <person name="Skouri-Panet F."/>
            <person name="Couradeau E."/>
            <person name="Gerard E."/>
            <person name="Loussert C."/>
            <person name="Novelo E."/>
            <person name="Zivanovic Y."/>
            <person name="Lopez-Garcia P."/>
        </authorList>
    </citation>
    <scope>NUCLEOTIDE SEQUENCE [LARGE SCALE GENOMIC DNA]</scope>
    <source>
        <strain evidence="11 12">D10</strain>
    </source>
</reference>
<dbReference type="GO" id="GO:0008236">
    <property type="term" value="F:serine-type peptidase activity"/>
    <property type="evidence" value="ECO:0007669"/>
    <property type="project" value="UniProtKB-KW"/>
</dbReference>
<sequence length="273" mass="29417">MEQASILVIGGAEDKVNQLEILQTFWQRAGGVDAQLGIIPAASGEPAMIGEIYQRLFENMGCKAVQVLDVREREQSEDPSWHNHLGEMTGIFLTGGDQLRLATLLADSALLTALRFYRERGTLTLAGTSAGAAAMGYHMIAGGGSGESPHPALVSMAGGLGFLPGVIVDQHFHNRNRVARLLSAVVMHPECLGVGVDEDTCAVFEADGQLQVVGRGTVMIVDAGEASYFCEPQPHSTLPISAHNLRVHLLRWGDRFDVQHRRVLPPLLHHCSA</sequence>
<evidence type="ECO:0000313" key="11">
    <source>
        <dbReference type="EMBL" id="APB33008.1"/>
    </source>
</evidence>
<name>A0A1J0AAP7_9CYAN</name>
<dbReference type="NCBIfam" id="TIGR02069">
    <property type="entry name" value="cyanophycinase"/>
    <property type="match status" value="1"/>
</dbReference>
<dbReference type="Gene3D" id="3.40.50.880">
    <property type="match status" value="1"/>
</dbReference>
<dbReference type="Pfam" id="PF03575">
    <property type="entry name" value="Peptidase_S51"/>
    <property type="match status" value="1"/>
</dbReference>
<evidence type="ECO:0000256" key="2">
    <source>
        <dbReference type="ARBA" id="ARBA00002039"/>
    </source>
</evidence>
<organism evidence="11 12">
    <name type="scientific">Gloeomargarita lithophora Alchichica-D10</name>
    <dbReference type="NCBI Taxonomy" id="1188229"/>
    <lineage>
        <taxon>Bacteria</taxon>
        <taxon>Bacillati</taxon>
        <taxon>Cyanobacteriota</taxon>
        <taxon>Cyanophyceae</taxon>
        <taxon>Gloeomargaritales</taxon>
        <taxon>Gloeomargaritaceae</taxon>
        <taxon>Gloeomargarita</taxon>
    </lineage>
</organism>
<evidence type="ECO:0000256" key="6">
    <source>
        <dbReference type="ARBA" id="ARBA00022670"/>
    </source>
</evidence>
<proteinExistence type="inferred from homology"/>
<dbReference type="STRING" id="1188229.GlitD10_0694"/>
<dbReference type="InterPro" id="IPR029062">
    <property type="entry name" value="Class_I_gatase-like"/>
</dbReference>
<dbReference type="PANTHER" id="PTHR36175:SF1">
    <property type="entry name" value="CYANOPHYCINASE"/>
    <property type="match status" value="1"/>
</dbReference>
<keyword evidence="11" id="KW-0121">Carboxypeptidase</keyword>
<feature type="active site" description="Charge relay system" evidence="10">
    <location>
        <position position="198"/>
    </location>
</feature>
<evidence type="ECO:0000256" key="10">
    <source>
        <dbReference type="PIRSR" id="PIRSR032067-1"/>
    </source>
</evidence>
<comment type="function">
    <text evidence="2 9">Exopeptidase that catalyzes the hydrolytic cleavage of multi-L-arginyl-poly-L-aspartic acid (cyanophycin; a water-insoluble reserve polymer) into aspartate-arginine dipeptides.</text>
</comment>
<gene>
    <name evidence="11" type="primary">cphB</name>
    <name evidence="11" type="ORF">GlitD10_0694</name>
</gene>
<evidence type="ECO:0000256" key="9">
    <source>
        <dbReference type="PIRNR" id="PIRNR032067"/>
    </source>
</evidence>
<dbReference type="Proteomes" id="UP000180235">
    <property type="component" value="Chromosome"/>
</dbReference>
<keyword evidence="12" id="KW-1185">Reference proteome</keyword>
<accession>A0A1J0AAP7</accession>
<dbReference type="GO" id="GO:0008241">
    <property type="term" value="F:peptidyl-dipeptidase activity"/>
    <property type="evidence" value="ECO:0007669"/>
    <property type="project" value="UniProtKB-EC"/>
</dbReference>
<feature type="active site" description="Charge relay system" evidence="10">
    <location>
        <position position="129"/>
    </location>
</feature>
<evidence type="ECO:0000256" key="1">
    <source>
        <dbReference type="ARBA" id="ARBA00001092"/>
    </source>
</evidence>
<comment type="similarity">
    <text evidence="3 9">Belongs to the peptidase S51 family.</text>
</comment>
<evidence type="ECO:0000256" key="3">
    <source>
        <dbReference type="ARBA" id="ARBA00006534"/>
    </source>
</evidence>
<evidence type="ECO:0000256" key="8">
    <source>
        <dbReference type="ARBA" id="ARBA00022825"/>
    </source>
</evidence>
<dbReference type="GO" id="GO:0006508">
    <property type="term" value="P:proteolysis"/>
    <property type="evidence" value="ECO:0007669"/>
    <property type="project" value="UniProtKB-KW"/>
</dbReference>
<evidence type="ECO:0000256" key="4">
    <source>
        <dbReference type="ARBA" id="ARBA00013115"/>
    </source>
</evidence>
<evidence type="ECO:0000256" key="7">
    <source>
        <dbReference type="ARBA" id="ARBA00022801"/>
    </source>
</evidence>
<feature type="active site" description="Charge relay system" evidence="10">
    <location>
        <position position="171"/>
    </location>
</feature>